<protein>
    <recommendedName>
        <fullName evidence="5">Integrator complex subunit 10</fullName>
    </recommendedName>
</protein>
<feature type="compositionally biased region" description="Basic residues" evidence="1">
    <location>
        <begin position="344"/>
        <end position="359"/>
    </location>
</feature>
<comment type="caution">
    <text evidence="3">The sequence shown here is derived from an EMBL/GenBank/DDBJ whole genome shotgun (WGS) entry which is preliminary data.</text>
</comment>
<dbReference type="STRING" id="1314790.A0A1Y1XWK7"/>
<keyword evidence="2" id="KW-0472">Membrane</keyword>
<dbReference type="InParanoid" id="A0A1Y1XWK7"/>
<evidence type="ECO:0000313" key="4">
    <source>
        <dbReference type="Proteomes" id="UP000193498"/>
    </source>
</evidence>
<feature type="non-terminal residue" evidence="3">
    <location>
        <position position="647"/>
    </location>
</feature>
<proteinExistence type="predicted"/>
<evidence type="ECO:0000313" key="3">
    <source>
        <dbReference type="EMBL" id="ORX90118.1"/>
    </source>
</evidence>
<gene>
    <name evidence="3" type="ORF">K493DRAFT_340225</name>
</gene>
<evidence type="ECO:0000256" key="1">
    <source>
        <dbReference type="SAM" id="MobiDB-lite"/>
    </source>
</evidence>
<feature type="transmembrane region" description="Helical" evidence="2">
    <location>
        <begin position="18"/>
        <end position="36"/>
    </location>
</feature>
<name>A0A1Y1XWK7_9FUNG</name>
<feature type="compositionally biased region" description="Polar residues" evidence="1">
    <location>
        <begin position="374"/>
        <end position="386"/>
    </location>
</feature>
<keyword evidence="2" id="KW-1133">Transmembrane helix</keyword>
<organism evidence="3 4">
    <name type="scientific">Basidiobolus meristosporus CBS 931.73</name>
    <dbReference type="NCBI Taxonomy" id="1314790"/>
    <lineage>
        <taxon>Eukaryota</taxon>
        <taxon>Fungi</taxon>
        <taxon>Fungi incertae sedis</taxon>
        <taxon>Zoopagomycota</taxon>
        <taxon>Entomophthoromycotina</taxon>
        <taxon>Basidiobolomycetes</taxon>
        <taxon>Basidiobolales</taxon>
        <taxon>Basidiobolaceae</taxon>
        <taxon>Basidiobolus</taxon>
    </lineage>
</organism>
<evidence type="ECO:0008006" key="5">
    <source>
        <dbReference type="Google" id="ProtNLM"/>
    </source>
</evidence>
<dbReference type="AlphaFoldDB" id="A0A1Y1XWK7"/>
<accession>A0A1Y1XWK7</accession>
<dbReference type="Proteomes" id="UP000193498">
    <property type="component" value="Unassembled WGS sequence"/>
</dbReference>
<evidence type="ECO:0000256" key="2">
    <source>
        <dbReference type="SAM" id="Phobius"/>
    </source>
</evidence>
<dbReference type="EMBL" id="MCFE01000399">
    <property type="protein sequence ID" value="ORX90118.1"/>
    <property type="molecule type" value="Genomic_DNA"/>
</dbReference>
<feature type="region of interest" description="Disordered" evidence="1">
    <location>
        <begin position="344"/>
        <end position="386"/>
    </location>
</feature>
<dbReference type="OrthoDB" id="18145at2759"/>
<keyword evidence="4" id="KW-1185">Reference proteome</keyword>
<reference evidence="3 4" key="1">
    <citation type="submission" date="2016-07" db="EMBL/GenBank/DDBJ databases">
        <title>Pervasive Adenine N6-methylation of Active Genes in Fungi.</title>
        <authorList>
            <consortium name="DOE Joint Genome Institute"/>
            <person name="Mondo S.J."/>
            <person name="Dannebaum R.O."/>
            <person name="Kuo R.C."/>
            <person name="Labutti K."/>
            <person name="Haridas S."/>
            <person name="Kuo A."/>
            <person name="Salamov A."/>
            <person name="Ahrendt S.R."/>
            <person name="Lipzen A."/>
            <person name="Sullivan W."/>
            <person name="Andreopoulos W.B."/>
            <person name="Clum A."/>
            <person name="Lindquist E."/>
            <person name="Daum C."/>
            <person name="Ramamoorthy G.K."/>
            <person name="Gryganskyi A."/>
            <person name="Culley D."/>
            <person name="Magnuson J.K."/>
            <person name="James T.Y."/>
            <person name="O'Malley M.A."/>
            <person name="Stajich J.E."/>
            <person name="Spatafora J.W."/>
            <person name="Visel A."/>
            <person name="Grigoriev I.V."/>
        </authorList>
    </citation>
    <scope>NUCLEOTIDE SEQUENCE [LARGE SCALE GENOMIC DNA]</scope>
    <source>
        <strain evidence="3 4">CBS 931.73</strain>
    </source>
</reference>
<keyword evidence="2" id="KW-0812">Transmembrane</keyword>
<sequence>MYYQYAGLLNSISQDMDIFLIWPGLMISFSLGFLLIPSPIPHISAYPHVSGSTLYALIRIMPLLENSLHYSLENIRKDLSNGVIEVAKLKLIPLVNDYHTVLEVQLLLLELALAEGNFVKGLQVLTHLRAKHKFEEKYKELVCRIVHSALLESTEDHAGTTTSHCLKPIAADLVIKAEKQSKPSVPVNTYRRFFLCGILPQIFLDKVRCKGPETNDPDDKKNCQNMVSYENLLEWMKLHQAYYIAQIDWRSMYQSMVHVLKQCGFLPQKCEISSIVPDANSNIMFPDVLLESLRLQKIDLPVDLKSLFLTTCFTQICFEYQSLVFNPTKSNECSIPVGDYNGAKKTKKSKTGKLSKSKQKSKDVSSARPVTDAATPTSTSGENSKVSAQTTITLRKAQEILILIESTDGGQVLEQMINDWSLPFHITNAILLCNADIRLMEKRYSDSYELYLELSKRCQTRWRLKNDIADGTSVSFHPLYQFRLLYSLSLASDHMGQSKNARKYLFPILYSGIPCGFNDLSFDFEQSSKFRLRPVSTAALLSRCIQNLIVSYVNDIEQCGFDHDLIGDLLVLSQFAPAQLPDQLQWISTLLIRSGRFVYREFFHFVFSEAILQQIFQVRNLNDLYISLLPVKNETSSPERSEVSQVE</sequence>